<name>A0A834C836_ORYME</name>
<evidence type="ECO:0000313" key="3">
    <source>
        <dbReference type="Proteomes" id="UP000646548"/>
    </source>
</evidence>
<reference evidence="2" key="1">
    <citation type="journal article" name="BMC Genomics">
        <title>Long-read sequencing and de novo genome assembly of marine medaka (Oryzias melastigma).</title>
        <authorList>
            <person name="Liang P."/>
            <person name="Saqib H.S.A."/>
            <person name="Ni X."/>
            <person name="Shen Y."/>
        </authorList>
    </citation>
    <scope>NUCLEOTIDE SEQUENCE</scope>
    <source>
        <strain evidence="2">Bigg-433</strain>
    </source>
</reference>
<accession>A0A834C836</accession>
<feature type="compositionally biased region" description="Pro residues" evidence="1">
    <location>
        <begin position="1"/>
        <end position="15"/>
    </location>
</feature>
<dbReference type="AlphaFoldDB" id="A0A834C836"/>
<protein>
    <submittedName>
        <fullName evidence="2">Myelin transcription factor 1-like protein</fullName>
    </submittedName>
</protein>
<gene>
    <name evidence="2" type="ORF">FQA47_019454</name>
</gene>
<proteinExistence type="predicted"/>
<comment type="caution">
    <text evidence="2">The sequence shown here is derived from an EMBL/GenBank/DDBJ whole genome shotgun (WGS) entry which is preliminary data.</text>
</comment>
<dbReference type="EMBL" id="WKFB01000415">
    <property type="protein sequence ID" value="KAF6723798.1"/>
    <property type="molecule type" value="Genomic_DNA"/>
</dbReference>
<evidence type="ECO:0000313" key="2">
    <source>
        <dbReference type="EMBL" id="KAF6723798.1"/>
    </source>
</evidence>
<feature type="compositionally biased region" description="Polar residues" evidence="1">
    <location>
        <begin position="111"/>
        <end position="123"/>
    </location>
</feature>
<sequence>MAKHFLPPPPPPPRGAPLRPTFAPQHAQKASECKLPAPGSTPTGRVHAHRPGARPEAGCTPTGRVHAHRPGARPEPGCTPRGRVHAHRPGARPEAGCTPTGRVHAHRPVHPQSQSQSGINTTRMGVKVAPPLCSVVTWA</sequence>
<evidence type="ECO:0000256" key="1">
    <source>
        <dbReference type="SAM" id="MobiDB-lite"/>
    </source>
</evidence>
<dbReference type="Proteomes" id="UP000646548">
    <property type="component" value="Unassembled WGS sequence"/>
</dbReference>
<feature type="region of interest" description="Disordered" evidence="1">
    <location>
        <begin position="1"/>
        <end position="123"/>
    </location>
</feature>
<organism evidence="2 3">
    <name type="scientific">Oryzias melastigma</name>
    <name type="common">Marine medaka</name>
    <dbReference type="NCBI Taxonomy" id="30732"/>
    <lineage>
        <taxon>Eukaryota</taxon>
        <taxon>Metazoa</taxon>
        <taxon>Chordata</taxon>
        <taxon>Craniata</taxon>
        <taxon>Vertebrata</taxon>
        <taxon>Euteleostomi</taxon>
        <taxon>Actinopterygii</taxon>
        <taxon>Neopterygii</taxon>
        <taxon>Teleostei</taxon>
        <taxon>Neoteleostei</taxon>
        <taxon>Acanthomorphata</taxon>
        <taxon>Ovalentaria</taxon>
        <taxon>Atherinomorphae</taxon>
        <taxon>Beloniformes</taxon>
        <taxon>Adrianichthyidae</taxon>
        <taxon>Oryziinae</taxon>
        <taxon>Oryzias</taxon>
    </lineage>
</organism>